<organism evidence="2 3">
    <name type="scientific">Caulochytrium protostelioides</name>
    <dbReference type="NCBI Taxonomy" id="1555241"/>
    <lineage>
        <taxon>Eukaryota</taxon>
        <taxon>Fungi</taxon>
        <taxon>Fungi incertae sedis</taxon>
        <taxon>Chytridiomycota</taxon>
        <taxon>Chytridiomycota incertae sedis</taxon>
        <taxon>Chytridiomycetes</taxon>
        <taxon>Caulochytriales</taxon>
        <taxon>Caulochytriaceae</taxon>
        <taxon>Caulochytrium</taxon>
    </lineage>
</organism>
<reference evidence="3" key="1">
    <citation type="journal article" date="2018" name="Nat. Microbiol.">
        <title>Leveraging single-cell genomics to expand the fungal tree of life.</title>
        <authorList>
            <person name="Ahrendt S.R."/>
            <person name="Quandt C.A."/>
            <person name="Ciobanu D."/>
            <person name="Clum A."/>
            <person name="Salamov A."/>
            <person name="Andreopoulos B."/>
            <person name="Cheng J.F."/>
            <person name="Woyke T."/>
            <person name="Pelin A."/>
            <person name="Henrissat B."/>
            <person name="Reynolds N.K."/>
            <person name="Benny G.L."/>
            <person name="Smith M.E."/>
            <person name="James T.Y."/>
            <person name="Grigoriev I.V."/>
        </authorList>
    </citation>
    <scope>NUCLEOTIDE SEQUENCE [LARGE SCALE GENOMIC DNA]</scope>
    <source>
        <strain evidence="3">ATCC 52028</strain>
    </source>
</reference>
<keyword evidence="3" id="KW-1185">Reference proteome</keyword>
<protein>
    <recommendedName>
        <fullName evidence="1">AB hydrolase-1 domain-containing protein</fullName>
    </recommendedName>
</protein>
<gene>
    <name evidence="2" type="ORF">CXG81DRAFT_10506</name>
</gene>
<dbReference type="GO" id="GO:0016020">
    <property type="term" value="C:membrane"/>
    <property type="evidence" value="ECO:0007669"/>
    <property type="project" value="TreeGrafter"/>
</dbReference>
<dbReference type="STRING" id="1555241.A0A4P9XB98"/>
<dbReference type="AlphaFoldDB" id="A0A4P9XB98"/>
<evidence type="ECO:0000259" key="1">
    <source>
        <dbReference type="Pfam" id="PF00561"/>
    </source>
</evidence>
<dbReference type="PANTHER" id="PTHR12277">
    <property type="entry name" value="ALPHA/BETA HYDROLASE DOMAIN-CONTAINING PROTEIN"/>
    <property type="match status" value="1"/>
</dbReference>
<dbReference type="SUPFAM" id="SSF53474">
    <property type="entry name" value="alpha/beta-Hydrolases"/>
    <property type="match status" value="1"/>
</dbReference>
<feature type="non-terminal residue" evidence="2">
    <location>
        <position position="1"/>
    </location>
</feature>
<evidence type="ECO:0000313" key="3">
    <source>
        <dbReference type="Proteomes" id="UP000274922"/>
    </source>
</evidence>
<dbReference type="GO" id="GO:0008474">
    <property type="term" value="F:palmitoyl-(protein) hydrolase activity"/>
    <property type="evidence" value="ECO:0007669"/>
    <property type="project" value="TreeGrafter"/>
</dbReference>
<dbReference type="InterPro" id="IPR029058">
    <property type="entry name" value="AB_hydrolase_fold"/>
</dbReference>
<name>A0A4P9XB98_9FUNG</name>
<accession>A0A4P9XB98</accession>
<dbReference type="Pfam" id="PF00561">
    <property type="entry name" value="Abhydrolase_1"/>
    <property type="match status" value="1"/>
</dbReference>
<dbReference type="Gene3D" id="3.40.50.1820">
    <property type="entry name" value="alpha/beta hydrolase"/>
    <property type="match status" value="1"/>
</dbReference>
<proteinExistence type="predicted"/>
<dbReference type="EMBL" id="ML014138">
    <property type="protein sequence ID" value="RKP02656.1"/>
    <property type="molecule type" value="Genomic_DNA"/>
</dbReference>
<dbReference type="Proteomes" id="UP000274922">
    <property type="component" value="Unassembled WGS sequence"/>
</dbReference>
<sequence length="286" mass="31339">IDPSSFPQGSRDVVIRPDQVQMPHFDDVTFPSLDGTPLTAYLIRCYRDRRPGAADDGAADGDSEVLATDTLIFLHGNAGNIGHRLPLAFHFHTTVRCNVLLLSYRGYGKSGGAASERGIKQDVEAALLWVRGHPDLAGARIVMYGQSIGGAAAIHAAALPAHRHTLAGLILENTFTSLPRLVPHALPQIAWLSFLCTQRWPSDRDITRLDPRLPVLFLSGARDELVPPTMMHELARLLYASRAGRAAEARGVRWRVFPAGTHNDTCVQPGYFAEIGAFWAERLLPR</sequence>
<feature type="domain" description="AB hydrolase-1" evidence="1">
    <location>
        <begin position="70"/>
        <end position="191"/>
    </location>
</feature>
<dbReference type="PANTHER" id="PTHR12277:SF81">
    <property type="entry name" value="PROTEIN ABHD13"/>
    <property type="match status" value="1"/>
</dbReference>
<dbReference type="OrthoDB" id="10249433at2759"/>
<dbReference type="InterPro" id="IPR000073">
    <property type="entry name" value="AB_hydrolase_1"/>
</dbReference>
<evidence type="ECO:0000313" key="2">
    <source>
        <dbReference type="EMBL" id="RKP02656.1"/>
    </source>
</evidence>